<dbReference type="Gene3D" id="3.90.550.10">
    <property type="entry name" value="Spore Coat Polysaccharide Biosynthesis Protein SpsA, Chain A"/>
    <property type="match status" value="1"/>
</dbReference>
<gene>
    <name evidence="2" type="ORF">LCGC14_1206190</name>
</gene>
<sequence length="136" mass="15537">MENDLKSTQDFSFSLLMANYNNAKYIKEAINSVISQTYSNWELIIVDDCSTDNSIQVITPFLRNKKIKLIKTKKNLGYCGALKTAIYHALNNIIGIIDSDDKLHNQAIEKISEAYIYSRPISFVYIPLNILNQIKV</sequence>
<protein>
    <recommendedName>
        <fullName evidence="1">Glycosyltransferase 2-like domain-containing protein</fullName>
    </recommendedName>
</protein>
<dbReference type="Pfam" id="PF00535">
    <property type="entry name" value="Glycos_transf_2"/>
    <property type="match status" value="1"/>
</dbReference>
<comment type="caution">
    <text evidence="2">The sequence shown here is derived from an EMBL/GenBank/DDBJ whole genome shotgun (WGS) entry which is preliminary data.</text>
</comment>
<dbReference type="CDD" id="cd00761">
    <property type="entry name" value="Glyco_tranf_GTA_type"/>
    <property type="match status" value="1"/>
</dbReference>
<organism evidence="2">
    <name type="scientific">marine sediment metagenome</name>
    <dbReference type="NCBI Taxonomy" id="412755"/>
    <lineage>
        <taxon>unclassified sequences</taxon>
        <taxon>metagenomes</taxon>
        <taxon>ecological metagenomes</taxon>
    </lineage>
</organism>
<dbReference type="InterPro" id="IPR029044">
    <property type="entry name" value="Nucleotide-diphossugar_trans"/>
</dbReference>
<reference evidence="2" key="1">
    <citation type="journal article" date="2015" name="Nature">
        <title>Complex archaea that bridge the gap between prokaryotes and eukaryotes.</title>
        <authorList>
            <person name="Spang A."/>
            <person name="Saw J.H."/>
            <person name="Jorgensen S.L."/>
            <person name="Zaremba-Niedzwiedzka K."/>
            <person name="Martijn J."/>
            <person name="Lind A.E."/>
            <person name="van Eijk R."/>
            <person name="Schleper C."/>
            <person name="Guy L."/>
            <person name="Ettema T.J."/>
        </authorList>
    </citation>
    <scope>NUCLEOTIDE SEQUENCE</scope>
</reference>
<evidence type="ECO:0000259" key="1">
    <source>
        <dbReference type="Pfam" id="PF00535"/>
    </source>
</evidence>
<dbReference type="PANTHER" id="PTHR43685">
    <property type="entry name" value="GLYCOSYLTRANSFERASE"/>
    <property type="match status" value="1"/>
</dbReference>
<dbReference type="EMBL" id="LAZR01006236">
    <property type="protein sequence ID" value="KKM93661.1"/>
    <property type="molecule type" value="Genomic_DNA"/>
</dbReference>
<dbReference type="InterPro" id="IPR050834">
    <property type="entry name" value="Glycosyltransf_2"/>
</dbReference>
<accession>A0A0F9M2U4</accession>
<dbReference type="InterPro" id="IPR001173">
    <property type="entry name" value="Glyco_trans_2-like"/>
</dbReference>
<dbReference type="SUPFAM" id="SSF53448">
    <property type="entry name" value="Nucleotide-diphospho-sugar transferases"/>
    <property type="match status" value="1"/>
</dbReference>
<dbReference type="AlphaFoldDB" id="A0A0F9M2U4"/>
<feature type="domain" description="Glycosyltransferase 2-like" evidence="1">
    <location>
        <begin position="14"/>
        <end position="114"/>
    </location>
</feature>
<name>A0A0F9M2U4_9ZZZZ</name>
<dbReference type="PANTHER" id="PTHR43685:SF2">
    <property type="entry name" value="GLYCOSYLTRANSFERASE 2-LIKE DOMAIN-CONTAINING PROTEIN"/>
    <property type="match status" value="1"/>
</dbReference>
<proteinExistence type="predicted"/>
<evidence type="ECO:0000313" key="2">
    <source>
        <dbReference type="EMBL" id="KKM93661.1"/>
    </source>
</evidence>